<evidence type="ECO:0000313" key="2">
    <source>
        <dbReference type="EMBL" id="RKO82761.1"/>
    </source>
</evidence>
<reference evidence="3" key="1">
    <citation type="journal article" date="2018" name="Nat. Microbiol.">
        <title>Leveraging single-cell genomics to expand the fungal tree of life.</title>
        <authorList>
            <person name="Ahrendt S.R."/>
            <person name="Quandt C.A."/>
            <person name="Ciobanu D."/>
            <person name="Clum A."/>
            <person name="Salamov A."/>
            <person name="Andreopoulos B."/>
            <person name="Cheng J.F."/>
            <person name="Woyke T."/>
            <person name="Pelin A."/>
            <person name="Henrissat B."/>
            <person name="Reynolds N.K."/>
            <person name="Benny G.L."/>
            <person name="Smith M.E."/>
            <person name="James T.Y."/>
            <person name="Grigoriev I.V."/>
        </authorList>
    </citation>
    <scope>NUCLEOTIDE SEQUENCE [LARGE SCALE GENOMIC DNA]</scope>
</reference>
<proteinExistence type="predicted"/>
<feature type="non-terminal residue" evidence="2">
    <location>
        <position position="1"/>
    </location>
</feature>
<evidence type="ECO:0000256" key="1">
    <source>
        <dbReference type="SAM" id="MobiDB-lite"/>
    </source>
</evidence>
<dbReference type="AlphaFoldDB" id="A0A4P9VTB7"/>
<feature type="compositionally biased region" description="Low complexity" evidence="1">
    <location>
        <begin position="53"/>
        <end position="68"/>
    </location>
</feature>
<keyword evidence="3" id="KW-1185">Reference proteome</keyword>
<feature type="compositionally biased region" description="Basic and acidic residues" evidence="1">
    <location>
        <begin position="137"/>
        <end position="149"/>
    </location>
</feature>
<feature type="compositionally biased region" description="Low complexity" evidence="1">
    <location>
        <begin position="95"/>
        <end position="119"/>
    </location>
</feature>
<protein>
    <submittedName>
        <fullName evidence="2">Uncharacterized protein</fullName>
    </submittedName>
</protein>
<accession>A0A4P9VTB7</accession>
<dbReference type="EMBL" id="ML002121">
    <property type="protein sequence ID" value="RKO82761.1"/>
    <property type="molecule type" value="Genomic_DNA"/>
</dbReference>
<sequence length="306" mass="32969">EDRDLRRRLSFPSSSSPSDARLASGSRTSASDRRLCSSTPSEDRDSRRRRRSLPSSSSPSSTRPPSKSRTSDPDRPPISSTVSEDRDARRRRRSFPSSSPSNPRTSDLARRPISSTPSTDPDPRDRLPSSSDTTASDPRKLKADERTSDIESSASCSPPPCARSARTSSLDALRTFDRDLRSDAGDGGAGSWVGRRVAEVGARGGREESGWGGGRGSRGWEGGWEGGAVCVGGCREEWGSVNVMTMDRQSPPHTQRAIPDAKLTSTAIAAATQRLDAGPGGVHAVVRGVRYVWVTVGRNREGKYRC</sequence>
<feature type="region of interest" description="Disordered" evidence="1">
    <location>
        <begin position="1"/>
        <end position="168"/>
    </location>
</feature>
<organism evidence="2 3">
    <name type="scientific">Blyttiomyces helicus</name>
    <dbReference type="NCBI Taxonomy" id="388810"/>
    <lineage>
        <taxon>Eukaryota</taxon>
        <taxon>Fungi</taxon>
        <taxon>Fungi incertae sedis</taxon>
        <taxon>Chytridiomycota</taxon>
        <taxon>Chytridiomycota incertae sedis</taxon>
        <taxon>Chytridiomycetes</taxon>
        <taxon>Chytridiomycetes incertae sedis</taxon>
        <taxon>Blyttiomyces</taxon>
    </lineage>
</organism>
<evidence type="ECO:0000313" key="3">
    <source>
        <dbReference type="Proteomes" id="UP000269721"/>
    </source>
</evidence>
<feature type="compositionally biased region" description="Low complexity" evidence="1">
    <location>
        <begin position="152"/>
        <end position="166"/>
    </location>
</feature>
<feature type="compositionally biased region" description="Basic and acidic residues" evidence="1">
    <location>
        <begin position="30"/>
        <end position="46"/>
    </location>
</feature>
<dbReference type="Proteomes" id="UP000269721">
    <property type="component" value="Unassembled WGS sequence"/>
</dbReference>
<gene>
    <name evidence="2" type="ORF">BDK51DRAFT_43581</name>
</gene>
<name>A0A4P9VTB7_9FUNG</name>
<feature type="compositionally biased region" description="Low complexity" evidence="1">
    <location>
        <begin position="10"/>
        <end position="24"/>
    </location>
</feature>